<dbReference type="STRING" id="6412.T1EWH0"/>
<dbReference type="InterPro" id="IPR036392">
    <property type="entry name" value="PLAT/LH2_dom_sf"/>
</dbReference>
<reference evidence="5" key="1">
    <citation type="submission" date="2012-12" db="EMBL/GenBank/DDBJ databases">
        <authorList>
            <person name="Hellsten U."/>
            <person name="Grimwood J."/>
            <person name="Chapman J.A."/>
            <person name="Shapiro H."/>
            <person name="Aerts A."/>
            <person name="Otillar R.P."/>
            <person name="Terry A.Y."/>
            <person name="Boore J.L."/>
            <person name="Simakov O."/>
            <person name="Marletaz F."/>
            <person name="Cho S.-J."/>
            <person name="Edsinger-Gonzales E."/>
            <person name="Havlak P."/>
            <person name="Kuo D.-H."/>
            <person name="Larsson T."/>
            <person name="Lv J."/>
            <person name="Arendt D."/>
            <person name="Savage R."/>
            <person name="Osoegawa K."/>
            <person name="de Jong P."/>
            <person name="Lindberg D.R."/>
            <person name="Seaver E.C."/>
            <person name="Weisblat D.A."/>
            <person name="Putnam N.H."/>
            <person name="Grigoriev I.V."/>
            <person name="Rokhsar D.S."/>
        </authorList>
    </citation>
    <scope>NUCLEOTIDE SEQUENCE</scope>
</reference>
<evidence type="ECO:0000313" key="4">
    <source>
        <dbReference type="EnsemblMetazoa" id="HelroP165231"/>
    </source>
</evidence>
<accession>T1EWH0</accession>
<dbReference type="PANTHER" id="PTHR45901:SF3">
    <property type="entry name" value="LIPOXYGENASE HOMOLOGY DOMAIN-CONTAINING PROTEIN 1"/>
    <property type="match status" value="1"/>
</dbReference>
<dbReference type="AlphaFoldDB" id="T1EWH0"/>
<dbReference type="KEGG" id="hro:HELRODRAFT_165231"/>
<dbReference type="PROSITE" id="PS50095">
    <property type="entry name" value="PLAT"/>
    <property type="match status" value="1"/>
</dbReference>
<dbReference type="GeneID" id="20200920"/>
<reference evidence="4" key="3">
    <citation type="submission" date="2015-06" db="UniProtKB">
        <authorList>
            <consortium name="EnsemblMetazoa"/>
        </authorList>
    </citation>
    <scope>IDENTIFICATION</scope>
</reference>
<dbReference type="Gene3D" id="2.60.60.20">
    <property type="entry name" value="PLAT/LH2 domain"/>
    <property type="match status" value="1"/>
</dbReference>
<evidence type="ECO:0000313" key="5">
    <source>
        <dbReference type="Proteomes" id="UP000015101"/>
    </source>
</evidence>
<evidence type="ECO:0000259" key="2">
    <source>
        <dbReference type="PROSITE" id="PS50095"/>
    </source>
</evidence>
<dbReference type="InterPro" id="IPR001024">
    <property type="entry name" value="PLAT/LH2_dom"/>
</dbReference>
<feature type="domain" description="PLAT" evidence="2">
    <location>
        <begin position="179"/>
        <end position="321"/>
    </location>
</feature>
<dbReference type="EMBL" id="KB097639">
    <property type="protein sequence ID" value="ESN93072.1"/>
    <property type="molecule type" value="Genomic_DNA"/>
</dbReference>
<reference evidence="3 5" key="2">
    <citation type="journal article" date="2013" name="Nature">
        <title>Insights into bilaterian evolution from three spiralian genomes.</title>
        <authorList>
            <person name="Simakov O."/>
            <person name="Marletaz F."/>
            <person name="Cho S.J."/>
            <person name="Edsinger-Gonzales E."/>
            <person name="Havlak P."/>
            <person name="Hellsten U."/>
            <person name="Kuo D.H."/>
            <person name="Larsson T."/>
            <person name="Lv J."/>
            <person name="Arendt D."/>
            <person name="Savage R."/>
            <person name="Osoegawa K."/>
            <person name="de Jong P."/>
            <person name="Grimwood J."/>
            <person name="Chapman J.A."/>
            <person name="Shapiro H."/>
            <person name="Aerts A."/>
            <person name="Otillar R.P."/>
            <person name="Terry A.Y."/>
            <person name="Boore J.L."/>
            <person name="Grigoriev I.V."/>
            <person name="Lindberg D.R."/>
            <person name="Seaver E.C."/>
            <person name="Weisblat D.A."/>
            <person name="Putnam N.H."/>
            <person name="Rokhsar D.S."/>
        </authorList>
    </citation>
    <scope>NUCLEOTIDE SEQUENCE</scope>
</reference>
<name>T1EWH0_HELRO</name>
<sequence>MAVVGFLTNSSGFECSLTTLSQSSVTKMNSENFKLSNTRPANNGFSVCNNSSLKRSVTLVNFSDEFTTCHTVNCGEFARNSDVPSMRTKPLRSILKKSNSFVNLNKAEETKIERNGLLVNAFTKNFLVPSTAASVKKSPTNNKKPGHQRSYIDPVYLSSSKAPVVSNEMDKVVSQSDRLKYKVAVTTGPQKDAKTSARVFITLKGQLGDLPRRHLTKKECTNIEKPFSFNPSTTNAFIFEARDIGDVVSVVVEHDGVNEEDSWFLKKVKVSKSPTANRATTAIKNSHNSSKHNRDSNIFIFPCNNWLSLFKGDKLKKRHLYSKHTLNTSSQASSCVRTGSLERRTRRLYAITPFKMLRKI</sequence>
<dbReference type="InParanoid" id="T1EWH0"/>
<dbReference type="CTD" id="20200920"/>
<dbReference type="Proteomes" id="UP000015101">
    <property type="component" value="Unassembled WGS sequence"/>
</dbReference>
<protein>
    <recommendedName>
        <fullName evidence="2">PLAT domain-containing protein</fullName>
    </recommendedName>
</protein>
<dbReference type="InterPro" id="IPR052970">
    <property type="entry name" value="Inner_ear_hair_cell_LOXHD"/>
</dbReference>
<dbReference type="PANTHER" id="PTHR45901">
    <property type="entry name" value="PROTEIN CBG12474"/>
    <property type="match status" value="1"/>
</dbReference>
<comment type="caution">
    <text evidence="1">Lacks conserved residue(s) required for the propagation of feature annotation.</text>
</comment>
<evidence type="ECO:0000256" key="1">
    <source>
        <dbReference type="PROSITE-ProRule" id="PRU00152"/>
    </source>
</evidence>
<dbReference type="EnsemblMetazoa" id="HelroT165231">
    <property type="protein sequence ID" value="HelroP165231"/>
    <property type="gene ID" value="HelroG165231"/>
</dbReference>
<keyword evidence="5" id="KW-1185">Reference proteome</keyword>
<dbReference type="EMBL" id="AMQM01001996">
    <property type="status" value="NOT_ANNOTATED_CDS"/>
    <property type="molecule type" value="Genomic_DNA"/>
</dbReference>
<evidence type="ECO:0000313" key="3">
    <source>
        <dbReference type="EMBL" id="ESN93072.1"/>
    </source>
</evidence>
<dbReference type="RefSeq" id="XP_009029328.1">
    <property type="nucleotide sequence ID" value="XM_009031080.1"/>
</dbReference>
<proteinExistence type="predicted"/>
<gene>
    <name evidence="4" type="primary">20200920</name>
    <name evidence="3" type="ORF">HELRODRAFT_165231</name>
</gene>
<organism evidence="4 5">
    <name type="scientific">Helobdella robusta</name>
    <name type="common">Californian leech</name>
    <dbReference type="NCBI Taxonomy" id="6412"/>
    <lineage>
        <taxon>Eukaryota</taxon>
        <taxon>Metazoa</taxon>
        <taxon>Spiralia</taxon>
        <taxon>Lophotrochozoa</taxon>
        <taxon>Annelida</taxon>
        <taxon>Clitellata</taxon>
        <taxon>Hirudinea</taxon>
        <taxon>Rhynchobdellida</taxon>
        <taxon>Glossiphoniidae</taxon>
        <taxon>Helobdella</taxon>
    </lineage>
</organism>
<dbReference type="Pfam" id="PF01477">
    <property type="entry name" value="PLAT"/>
    <property type="match status" value="1"/>
</dbReference>
<dbReference type="SUPFAM" id="SSF49723">
    <property type="entry name" value="Lipase/lipooxygenase domain (PLAT/LH2 domain)"/>
    <property type="match status" value="1"/>
</dbReference>
<dbReference type="HOGENOM" id="CLU_770051_0_0_1"/>